<dbReference type="PANTHER" id="PTHR43030:SF1">
    <property type="entry name" value="PHOSPHOENOLPYRUVATE SYNTHASE"/>
    <property type="match status" value="1"/>
</dbReference>
<dbReference type="Proteomes" id="UP000229342">
    <property type="component" value="Unassembled WGS sequence"/>
</dbReference>
<evidence type="ECO:0000256" key="2">
    <source>
        <dbReference type="ARBA" id="ARBA00022741"/>
    </source>
</evidence>
<dbReference type="EMBL" id="PCVG01000060">
    <property type="protein sequence ID" value="PIQ68344.1"/>
    <property type="molecule type" value="Genomic_DNA"/>
</dbReference>
<comment type="similarity">
    <text evidence="1">Belongs to the PEP-utilizing enzyme family.</text>
</comment>
<feature type="domain" description="PEP-utilising enzyme mobile" evidence="4">
    <location>
        <begin position="362"/>
        <end position="433"/>
    </location>
</feature>
<dbReference type="PANTHER" id="PTHR43030">
    <property type="entry name" value="PHOSPHOENOLPYRUVATE SYNTHASE"/>
    <property type="match status" value="1"/>
</dbReference>
<dbReference type="Gene3D" id="3.50.30.10">
    <property type="entry name" value="Phosphohistidine domain"/>
    <property type="match status" value="1"/>
</dbReference>
<organism evidence="5 6">
    <name type="scientific">Candidatus Taylorbacteria bacterium CG11_big_fil_rev_8_21_14_0_20_46_11</name>
    <dbReference type="NCBI Taxonomy" id="1975025"/>
    <lineage>
        <taxon>Bacteria</taxon>
        <taxon>Candidatus Tayloriibacteriota</taxon>
    </lineage>
</organism>
<dbReference type="SUPFAM" id="SSF52009">
    <property type="entry name" value="Phosphohistidine domain"/>
    <property type="match status" value="1"/>
</dbReference>
<keyword evidence="2" id="KW-0547">Nucleotide-binding</keyword>
<sequence length="456" mass="52664">MPQDLMDTYGECWPPSLFLFHGRRMVWLNEDPIFRKRGKNIFRKYMLSKEGRERMRNDWREGNKTLFAHTDIIEKTDLTKLSEKEFLALWQDFYKHINAFWLPTIIQELGTYGSEGVLSDLLLARGVHKQDIPGVMEILTAPDTLSFYRKEEIELANASDIVLHQKKYFWLKNSYNGSSVLSHSFFEERKRKLPKDLHHREEKRMNETKKRKADAQRKYKLPKRIMDIADAVAFGIEWQDERKGYIFLTIHHKTLLLAEASRRLGVALEQLLDLPFFETEKYLTGEQLRLSEKREFFGIHQNERQSKLLSEEEAESYWNIYVEGEADKNIRSFRGITVSVGKGGAVRGRVKILLDPHDLTSFKEGDILVTSMTSPEYVFAMKKAGAIITDTGGLTSHAAVTSRELGKPCIVGTKVATKVLKDDDLVEVDAKRGIVTLLEKADGGKRMRETQKRSGE</sequence>
<evidence type="ECO:0000256" key="1">
    <source>
        <dbReference type="ARBA" id="ARBA00007837"/>
    </source>
</evidence>
<dbReference type="InterPro" id="IPR036637">
    <property type="entry name" value="Phosphohistidine_dom_sf"/>
</dbReference>
<accession>A0A2H0KD86</accession>
<evidence type="ECO:0000313" key="6">
    <source>
        <dbReference type="Proteomes" id="UP000229342"/>
    </source>
</evidence>
<dbReference type="GO" id="GO:0008986">
    <property type="term" value="F:pyruvate, water dikinase activity"/>
    <property type="evidence" value="ECO:0007669"/>
    <property type="project" value="InterPro"/>
</dbReference>
<reference evidence="5 6" key="1">
    <citation type="submission" date="2017-09" db="EMBL/GenBank/DDBJ databases">
        <title>Depth-based differentiation of microbial function through sediment-hosted aquifers and enrichment of novel symbionts in the deep terrestrial subsurface.</title>
        <authorList>
            <person name="Probst A.J."/>
            <person name="Ladd B."/>
            <person name="Jarett J.K."/>
            <person name="Geller-Mcgrath D.E."/>
            <person name="Sieber C.M."/>
            <person name="Emerson J.B."/>
            <person name="Anantharaman K."/>
            <person name="Thomas B.C."/>
            <person name="Malmstrom R."/>
            <person name="Stieglmeier M."/>
            <person name="Klingl A."/>
            <person name="Woyke T."/>
            <person name="Ryan C.M."/>
            <person name="Banfield J.F."/>
        </authorList>
    </citation>
    <scope>NUCLEOTIDE SEQUENCE [LARGE SCALE GENOMIC DNA]</scope>
    <source>
        <strain evidence="5">CG11_big_fil_rev_8_21_14_0_20_46_11</strain>
    </source>
</reference>
<proteinExistence type="inferred from homology"/>
<evidence type="ECO:0000256" key="3">
    <source>
        <dbReference type="ARBA" id="ARBA00022840"/>
    </source>
</evidence>
<dbReference type="InterPro" id="IPR008279">
    <property type="entry name" value="PEP-util_enz_mobile_dom"/>
</dbReference>
<keyword evidence="3" id="KW-0067">ATP-binding</keyword>
<dbReference type="Pfam" id="PF00391">
    <property type="entry name" value="PEP-utilizers"/>
    <property type="match status" value="1"/>
</dbReference>
<protein>
    <recommendedName>
        <fullName evidence="4">PEP-utilising enzyme mobile domain-containing protein</fullName>
    </recommendedName>
</protein>
<gene>
    <name evidence="5" type="ORF">COV91_04615</name>
</gene>
<dbReference type="AlphaFoldDB" id="A0A2H0KD86"/>
<evidence type="ECO:0000259" key="4">
    <source>
        <dbReference type="Pfam" id="PF00391"/>
    </source>
</evidence>
<evidence type="ECO:0000313" key="5">
    <source>
        <dbReference type="EMBL" id="PIQ68344.1"/>
    </source>
</evidence>
<dbReference type="InterPro" id="IPR006319">
    <property type="entry name" value="PEP_synth"/>
</dbReference>
<comment type="caution">
    <text evidence="5">The sequence shown here is derived from an EMBL/GenBank/DDBJ whole genome shotgun (WGS) entry which is preliminary data.</text>
</comment>
<dbReference type="GO" id="GO:0005524">
    <property type="term" value="F:ATP binding"/>
    <property type="evidence" value="ECO:0007669"/>
    <property type="project" value="UniProtKB-KW"/>
</dbReference>
<name>A0A2H0KD86_9BACT</name>